<dbReference type="EMBL" id="JAQQAF010000002">
    <property type="protein sequence ID" value="KAJ8505240.1"/>
    <property type="molecule type" value="Genomic_DNA"/>
</dbReference>
<organism evidence="3 4">
    <name type="scientific">Ensete ventricosum</name>
    <name type="common">Abyssinian banana</name>
    <name type="synonym">Musa ensete</name>
    <dbReference type="NCBI Taxonomy" id="4639"/>
    <lineage>
        <taxon>Eukaryota</taxon>
        <taxon>Viridiplantae</taxon>
        <taxon>Streptophyta</taxon>
        <taxon>Embryophyta</taxon>
        <taxon>Tracheophyta</taxon>
        <taxon>Spermatophyta</taxon>
        <taxon>Magnoliopsida</taxon>
        <taxon>Liliopsida</taxon>
        <taxon>Zingiberales</taxon>
        <taxon>Musaceae</taxon>
        <taxon>Ensete</taxon>
    </lineage>
</organism>
<dbReference type="Proteomes" id="UP001222027">
    <property type="component" value="Unassembled WGS sequence"/>
</dbReference>
<keyword evidence="2" id="KW-0472">Membrane</keyword>
<reference evidence="3 4" key="1">
    <citation type="submission" date="2022-12" db="EMBL/GenBank/DDBJ databases">
        <title>Chromosome-scale assembly of the Ensete ventricosum genome.</title>
        <authorList>
            <person name="Dussert Y."/>
            <person name="Stocks J."/>
            <person name="Wendawek A."/>
            <person name="Woldeyes F."/>
            <person name="Nichols R.A."/>
            <person name="Borrell J.S."/>
        </authorList>
    </citation>
    <scope>NUCLEOTIDE SEQUENCE [LARGE SCALE GENOMIC DNA]</scope>
    <source>
        <strain evidence="4">cv. Maze</strain>
        <tissue evidence="3">Seeds</tissue>
    </source>
</reference>
<sequence length="141" mass="15075">MESSPFFPSINRLPMLRWRKTRSCLSAPSAAMKSSSPGASVFGANPADAITRRCLAPLPFLMVVALSLILLYRATTPAMPFPPSSLRVDQAPTVVATVSSELPPGSSPPPQAGQDERLERVLREAATEDKTATTSSSRMSM</sequence>
<feature type="region of interest" description="Disordered" evidence="1">
    <location>
        <begin position="98"/>
        <end position="141"/>
    </location>
</feature>
<accession>A0AAV8RED6</accession>
<name>A0AAV8RED6_ENSVE</name>
<feature type="compositionally biased region" description="Basic and acidic residues" evidence="1">
    <location>
        <begin position="114"/>
        <end position="131"/>
    </location>
</feature>
<feature type="transmembrane region" description="Helical" evidence="2">
    <location>
        <begin position="59"/>
        <end position="75"/>
    </location>
</feature>
<proteinExistence type="predicted"/>
<keyword evidence="2" id="KW-1133">Transmembrane helix</keyword>
<comment type="caution">
    <text evidence="3">The sequence shown here is derived from an EMBL/GenBank/DDBJ whole genome shotgun (WGS) entry which is preliminary data.</text>
</comment>
<dbReference type="AlphaFoldDB" id="A0AAV8RED6"/>
<protein>
    <submittedName>
        <fullName evidence="3">Uncharacterized protein</fullName>
    </submittedName>
</protein>
<keyword evidence="4" id="KW-1185">Reference proteome</keyword>
<evidence type="ECO:0000256" key="1">
    <source>
        <dbReference type="SAM" id="MobiDB-lite"/>
    </source>
</evidence>
<gene>
    <name evidence="3" type="ORF">OPV22_006126</name>
</gene>
<evidence type="ECO:0000313" key="3">
    <source>
        <dbReference type="EMBL" id="KAJ8505240.1"/>
    </source>
</evidence>
<feature type="compositionally biased region" description="Polar residues" evidence="1">
    <location>
        <begin position="132"/>
        <end position="141"/>
    </location>
</feature>
<evidence type="ECO:0000313" key="4">
    <source>
        <dbReference type="Proteomes" id="UP001222027"/>
    </source>
</evidence>
<keyword evidence="2" id="KW-0812">Transmembrane</keyword>
<evidence type="ECO:0000256" key="2">
    <source>
        <dbReference type="SAM" id="Phobius"/>
    </source>
</evidence>